<evidence type="ECO:0000313" key="1">
    <source>
        <dbReference type="EMBL" id="KAK6802979.1"/>
    </source>
</evidence>
<proteinExistence type="predicted"/>
<protein>
    <submittedName>
        <fullName evidence="1">Uncharacterized protein</fullName>
    </submittedName>
</protein>
<sequence length="88" mass="9930">MTTPFCCLIEEICVFLVHHGTKFVTEMTDLLESNEYKGYLPKEILQNIGDSSLILPNGHVSEYDQVYYVDQVAGTPSVQFQGIAKFPK</sequence>
<reference evidence="1 2" key="1">
    <citation type="submission" date="2024-02" db="EMBL/GenBank/DDBJ databases">
        <title>de novo genome assembly of Solanum bulbocastanum strain 11H21.</title>
        <authorList>
            <person name="Hosaka A.J."/>
        </authorList>
    </citation>
    <scope>NUCLEOTIDE SEQUENCE [LARGE SCALE GENOMIC DNA]</scope>
    <source>
        <tissue evidence="1">Young leaves</tissue>
    </source>
</reference>
<evidence type="ECO:0000313" key="2">
    <source>
        <dbReference type="Proteomes" id="UP001371456"/>
    </source>
</evidence>
<dbReference type="Proteomes" id="UP001371456">
    <property type="component" value="Unassembled WGS sequence"/>
</dbReference>
<organism evidence="1 2">
    <name type="scientific">Solanum bulbocastanum</name>
    <name type="common">Wild potato</name>
    <dbReference type="NCBI Taxonomy" id="147425"/>
    <lineage>
        <taxon>Eukaryota</taxon>
        <taxon>Viridiplantae</taxon>
        <taxon>Streptophyta</taxon>
        <taxon>Embryophyta</taxon>
        <taxon>Tracheophyta</taxon>
        <taxon>Spermatophyta</taxon>
        <taxon>Magnoliopsida</taxon>
        <taxon>eudicotyledons</taxon>
        <taxon>Gunneridae</taxon>
        <taxon>Pentapetalae</taxon>
        <taxon>asterids</taxon>
        <taxon>lamiids</taxon>
        <taxon>Solanales</taxon>
        <taxon>Solanaceae</taxon>
        <taxon>Solanoideae</taxon>
        <taxon>Solaneae</taxon>
        <taxon>Solanum</taxon>
    </lineage>
</organism>
<dbReference type="EMBL" id="JBANQN010000001">
    <property type="protein sequence ID" value="KAK6802979.1"/>
    <property type="molecule type" value="Genomic_DNA"/>
</dbReference>
<accession>A0AAN8YPF3</accession>
<name>A0AAN8YPF3_SOLBU</name>
<comment type="caution">
    <text evidence="1">The sequence shown here is derived from an EMBL/GenBank/DDBJ whole genome shotgun (WGS) entry which is preliminary data.</text>
</comment>
<keyword evidence="2" id="KW-1185">Reference proteome</keyword>
<dbReference type="AlphaFoldDB" id="A0AAN8YPF3"/>
<gene>
    <name evidence="1" type="ORF">RDI58_000763</name>
</gene>